<organism evidence="6 7">
    <name type="scientific">Leptolyngbya cf. ectocarpi LEGE 11479</name>
    <dbReference type="NCBI Taxonomy" id="1828722"/>
    <lineage>
        <taxon>Bacteria</taxon>
        <taxon>Bacillati</taxon>
        <taxon>Cyanobacteriota</taxon>
        <taxon>Cyanophyceae</taxon>
        <taxon>Leptolyngbyales</taxon>
        <taxon>Leptolyngbyaceae</taxon>
        <taxon>Leptolyngbya group</taxon>
        <taxon>Leptolyngbya</taxon>
    </lineage>
</organism>
<feature type="transmembrane region" description="Helical" evidence="5">
    <location>
        <begin position="246"/>
        <end position="268"/>
    </location>
</feature>
<feature type="transmembrane region" description="Helical" evidence="5">
    <location>
        <begin position="22"/>
        <end position="41"/>
    </location>
</feature>
<dbReference type="PANTHER" id="PTHR31893">
    <property type="entry name" value="TRANSMEMBRANE PROTEIN 151 HOMOLOG"/>
    <property type="match status" value="1"/>
</dbReference>
<dbReference type="GO" id="GO:0016020">
    <property type="term" value="C:membrane"/>
    <property type="evidence" value="ECO:0007669"/>
    <property type="project" value="UniProtKB-SubCell"/>
</dbReference>
<keyword evidence="7" id="KW-1185">Reference proteome</keyword>
<evidence type="ECO:0000256" key="4">
    <source>
        <dbReference type="ARBA" id="ARBA00023136"/>
    </source>
</evidence>
<name>A0A928X4Z2_LEPEC</name>
<keyword evidence="2 5" id="KW-0812">Transmembrane</keyword>
<sequence>LAVVSYGHARKNNPETDQQPSAGFRILVDLILIGLIIWFLHDRLLAPVQGYQNHTSSIHTSNIQLYMGGALALSFASLALFQPLKFLRNIRSEEETKEYLKSLTDKAPYINFHVHAYHYEWRTRWVTETYTDSQGNTETRTRPETYQEQVTTTRLSRPYLIPSWQDTTNLKTLLEPQEFPITKIKISTAIKPANASAQQHYSQAWSDFRDDYKNADTQVDFSTSKGIRGIGPVLLLSFLNPEERSIFLNAFFCALISLTPFAWGYSLWLDQMSSVTEKTISKKYSLP</sequence>
<comment type="subcellular location">
    <subcellularLocation>
        <location evidence="1">Membrane</location>
        <topology evidence="1">Multi-pass membrane protein</topology>
    </subcellularLocation>
</comment>
<dbReference type="EMBL" id="JADEXP010000058">
    <property type="protein sequence ID" value="MBE9066788.1"/>
    <property type="molecule type" value="Genomic_DNA"/>
</dbReference>
<evidence type="ECO:0000256" key="5">
    <source>
        <dbReference type="SAM" id="Phobius"/>
    </source>
</evidence>
<evidence type="ECO:0000313" key="7">
    <source>
        <dbReference type="Proteomes" id="UP000615026"/>
    </source>
</evidence>
<evidence type="ECO:0000313" key="6">
    <source>
        <dbReference type="EMBL" id="MBE9066788.1"/>
    </source>
</evidence>
<feature type="non-terminal residue" evidence="6">
    <location>
        <position position="1"/>
    </location>
</feature>
<reference evidence="6" key="1">
    <citation type="submission" date="2020-10" db="EMBL/GenBank/DDBJ databases">
        <authorList>
            <person name="Castelo-Branco R."/>
            <person name="Eusebio N."/>
            <person name="Adriana R."/>
            <person name="Vieira A."/>
            <person name="Brugerolle De Fraissinette N."/>
            <person name="Rezende De Castro R."/>
            <person name="Schneider M.P."/>
            <person name="Vasconcelos V."/>
            <person name="Leao P.N."/>
        </authorList>
    </citation>
    <scope>NUCLEOTIDE SEQUENCE</scope>
    <source>
        <strain evidence="6">LEGE 11479</strain>
    </source>
</reference>
<evidence type="ECO:0000256" key="1">
    <source>
        <dbReference type="ARBA" id="ARBA00004141"/>
    </source>
</evidence>
<keyword evidence="4 5" id="KW-0472">Membrane</keyword>
<dbReference type="RefSeq" id="WP_193992766.1">
    <property type="nucleotide sequence ID" value="NZ_JADEXP010000058.1"/>
</dbReference>
<dbReference type="InterPro" id="IPR026767">
    <property type="entry name" value="Tmem151"/>
</dbReference>
<dbReference type="Pfam" id="PF14857">
    <property type="entry name" value="TMEM151"/>
    <property type="match status" value="1"/>
</dbReference>
<comment type="caution">
    <text evidence="6">The sequence shown here is derived from an EMBL/GenBank/DDBJ whole genome shotgun (WGS) entry which is preliminary data.</text>
</comment>
<proteinExistence type="predicted"/>
<protein>
    <submittedName>
        <fullName evidence="6">Uncharacterized protein</fullName>
    </submittedName>
</protein>
<dbReference type="Proteomes" id="UP000615026">
    <property type="component" value="Unassembled WGS sequence"/>
</dbReference>
<accession>A0A928X4Z2</accession>
<evidence type="ECO:0000256" key="2">
    <source>
        <dbReference type="ARBA" id="ARBA00022692"/>
    </source>
</evidence>
<keyword evidence="3 5" id="KW-1133">Transmembrane helix</keyword>
<dbReference type="PANTHER" id="PTHR31893:SF5">
    <property type="entry name" value="TRANSMEMBRANE PROTEIN 151 HOMOLOG"/>
    <property type="match status" value="1"/>
</dbReference>
<feature type="transmembrane region" description="Helical" evidence="5">
    <location>
        <begin position="61"/>
        <end position="81"/>
    </location>
</feature>
<gene>
    <name evidence="6" type="ORF">IQ260_08995</name>
</gene>
<evidence type="ECO:0000256" key="3">
    <source>
        <dbReference type="ARBA" id="ARBA00022989"/>
    </source>
</evidence>
<dbReference type="AlphaFoldDB" id="A0A928X4Z2"/>